<proteinExistence type="predicted"/>
<dbReference type="AlphaFoldDB" id="A0AAD7ZS56"/>
<protein>
    <submittedName>
        <fullName evidence="1">Uncharacterized protein</fullName>
    </submittedName>
</protein>
<dbReference type="EMBL" id="JASPKZ010007266">
    <property type="protein sequence ID" value="KAJ9585496.1"/>
    <property type="molecule type" value="Genomic_DNA"/>
</dbReference>
<name>A0AAD7ZS56_DIPPU</name>
<sequence>LSSKYLTPLLIHFEPAMLVLIDNKVQIEFSAMRYASFRGVFPLGEHTHVRRVWVEFVLHNKQIHNKNSKTILNSFMLLLKIKKNGIECFEIHVSIYARPLNIS</sequence>
<evidence type="ECO:0000313" key="1">
    <source>
        <dbReference type="EMBL" id="KAJ9585496.1"/>
    </source>
</evidence>
<keyword evidence="2" id="KW-1185">Reference proteome</keyword>
<feature type="non-terminal residue" evidence="1">
    <location>
        <position position="103"/>
    </location>
</feature>
<reference evidence="1" key="2">
    <citation type="submission" date="2023-05" db="EMBL/GenBank/DDBJ databases">
        <authorList>
            <person name="Fouks B."/>
        </authorList>
    </citation>
    <scope>NUCLEOTIDE SEQUENCE</scope>
    <source>
        <strain evidence="1">Stay&amp;Tobe</strain>
        <tissue evidence="1">Testes</tissue>
    </source>
</reference>
<reference evidence="1" key="1">
    <citation type="journal article" date="2023" name="IScience">
        <title>Live-bearing cockroach genome reveals convergent evolutionary mechanisms linked to viviparity in insects and beyond.</title>
        <authorList>
            <person name="Fouks B."/>
            <person name="Harrison M.C."/>
            <person name="Mikhailova A.A."/>
            <person name="Marchal E."/>
            <person name="English S."/>
            <person name="Carruthers M."/>
            <person name="Jennings E.C."/>
            <person name="Chiamaka E.L."/>
            <person name="Frigard R.A."/>
            <person name="Pippel M."/>
            <person name="Attardo G.M."/>
            <person name="Benoit J.B."/>
            <person name="Bornberg-Bauer E."/>
            <person name="Tobe S.S."/>
        </authorList>
    </citation>
    <scope>NUCLEOTIDE SEQUENCE</scope>
    <source>
        <strain evidence="1">Stay&amp;Tobe</strain>
    </source>
</reference>
<dbReference type="Proteomes" id="UP001233999">
    <property type="component" value="Unassembled WGS sequence"/>
</dbReference>
<feature type="non-terminal residue" evidence="1">
    <location>
        <position position="1"/>
    </location>
</feature>
<gene>
    <name evidence="1" type="ORF">L9F63_002697</name>
</gene>
<evidence type="ECO:0000313" key="2">
    <source>
        <dbReference type="Proteomes" id="UP001233999"/>
    </source>
</evidence>
<comment type="caution">
    <text evidence="1">The sequence shown here is derived from an EMBL/GenBank/DDBJ whole genome shotgun (WGS) entry which is preliminary data.</text>
</comment>
<accession>A0AAD7ZS56</accession>
<organism evidence="1 2">
    <name type="scientific">Diploptera punctata</name>
    <name type="common">Pacific beetle cockroach</name>
    <dbReference type="NCBI Taxonomy" id="6984"/>
    <lineage>
        <taxon>Eukaryota</taxon>
        <taxon>Metazoa</taxon>
        <taxon>Ecdysozoa</taxon>
        <taxon>Arthropoda</taxon>
        <taxon>Hexapoda</taxon>
        <taxon>Insecta</taxon>
        <taxon>Pterygota</taxon>
        <taxon>Neoptera</taxon>
        <taxon>Polyneoptera</taxon>
        <taxon>Dictyoptera</taxon>
        <taxon>Blattodea</taxon>
        <taxon>Blaberoidea</taxon>
        <taxon>Blaberidae</taxon>
        <taxon>Diplopterinae</taxon>
        <taxon>Diploptera</taxon>
    </lineage>
</organism>